<dbReference type="InterPro" id="IPR025402">
    <property type="entry name" value="DMP19_C"/>
</dbReference>
<evidence type="ECO:0000313" key="3">
    <source>
        <dbReference type="Proteomes" id="UP000238191"/>
    </source>
</evidence>
<protein>
    <submittedName>
        <fullName evidence="2">DUF4375 domain-containing protein</fullName>
    </submittedName>
</protein>
<accession>A0A2S7D1U9</accession>
<dbReference type="OrthoDB" id="3720724at2"/>
<dbReference type="RefSeq" id="WP_046962872.1">
    <property type="nucleotide sequence ID" value="NZ_MDEI01000010.1"/>
</dbReference>
<evidence type="ECO:0000259" key="1">
    <source>
        <dbReference type="Pfam" id="PF14300"/>
    </source>
</evidence>
<reference evidence="3" key="1">
    <citation type="submission" date="2016-08" db="EMBL/GenBank/DDBJ databases">
        <authorList>
            <person name="Merda D."/>
            <person name="Briand M."/>
            <person name="Taghouti G."/>
            <person name="Carrere S."/>
            <person name="Gouzy J."/>
            <person name="Portier P."/>
            <person name="Jacques M.-A."/>
            <person name="Fischer-Le Saux M."/>
        </authorList>
    </citation>
    <scope>NUCLEOTIDE SEQUENCE [LARGE SCALE GENOMIC DNA]</scope>
    <source>
        <strain evidence="3">CFBP4643</strain>
    </source>
</reference>
<sequence length="271" mass="30557">MKSDTVIVLQESLDSASPYALVQSNIDVVNALVGNYMREDEISENALYSYYVDFYLAQVNNGGFAQFLLNSNPSSKVMQFVARGLEAMHAPRHAALYAENHADFMRLGEQDLELFMQDPYGEGSSVRSALSQRDNAFYDLEREENLIELNSAWLRHHPRLLALPPDRLKQEIERLASTVPPAERQARIDLARTHQPRYIKLIDRLCEESGHTLDRITAGDPSHRHNGNQVLAWHFLTNGGHFYMLDLDGAASMYDAADQALVAKIQAPAEL</sequence>
<feature type="domain" description="DNA mimic protein DMP19 C-terminal" evidence="1">
    <location>
        <begin position="40"/>
        <end position="157"/>
    </location>
</feature>
<organism evidence="2 3">
    <name type="scientific">Xanthomonas pisi</name>
    <dbReference type="NCBI Taxonomy" id="56457"/>
    <lineage>
        <taxon>Bacteria</taxon>
        <taxon>Pseudomonadati</taxon>
        <taxon>Pseudomonadota</taxon>
        <taxon>Gammaproteobacteria</taxon>
        <taxon>Lysobacterales</taxon>
        <taxon>Lysobacteraceae</taxon>
        <taxon>Xanthomonas</taxon>
    </lineage>
</organism>
<evidence type="ECO:0000313" key="2">
    <source>
        <dbReference type="EMBL" id="PPU67816.1"/>
    </source>
</evidence>
<gene>
    <name evidence="2" type="ORF">XpiCFBP4643_13175</name>
</gene>
<dbReference type="Proteomes" id="UP000238191">
    <property type="component" value="Unassembled WGS sequence"/>
</dbReference>
<dbReference type="AlphaFoldDB" id="A0A2S7D1U9"/>
<name>A0A2S7D1U9_9XANT</name>
<comment type="caution">
    <text evidence="2">The sequence shown here is derived from an EMBL/GenBank/DDBJ whole genome shotgun (WGS) entry which is preliminary data.</text>
</comment>
<dbReference type="Gene3D" id="1.20.1420.60">
    <property type="match status" value="1"/>
</dbReference>
<dbReference type="Pfam" id="PF14300">
    <property type="entry name" value="DMP19"/>
    <property type="match status" value="1"/>
</dbReference>
<keyword evidence="3" id="KW-1185">Reference proteome</keyword>
<dbReference type="EMBL" id="MDEI01000010">
    <property type="protein sequence ID" value="PPU67816.1"/>
    <property type="molecule type" value="Genomic_DNA"/>
</dbReference>
<proteinExistence type="predicted"/>